<keyword evidence="8 9" id="KW-0472">Membrane</keyword>
<proteinExistence type="inferred from homology"/>
<dbReference type="GO" id="GO:0065002">
    <property type="term" value="P:intracellular protein transmembrane transport"/>
    <property type="evidence" value="ECO:0007669"/>
    <property type="project" value="UniProtKB-UniRule"/>
</dbReference>
<evidence type="ECO:0000256" key="1">
    <source>
        <dbReference type="ARBA" id="ARBA00004370"/>
    </source>
</evidence>
<dbReference type="eggNOG" id="COG0690">
    <property type="taxonomic scope" value="Bacteria"/>
</dbReference>
<comment type="caution">
    <text evidence="10">The sequence shown here is derived from an EMBL/GenBank/DDBJ whole genome shotgun (WGS) entry which is preliminary data.</text>
</comment>
<feature type="transmembrane region" description="Helical" evidence="9">
    <location>
        <begin position="26"/>
        <end position="51"/>
    </location>
</feature>
<evidence type="ECO:0000313" key="11">
    <source>
        <dbReference type="Proteomes" id="UP000027665"/>
    </source>
</evidence>
<dbReference type="HAMAP" id="MF_00422">
    <property type="entry name" value="SecE"/>
    <property type="match status" value="1"/>
</dbReference>
<keyword evidence="11" id="KW-1185">Reference proteome</keyword>
<dbReference type="GO" id="GO:0005886">
    <property type="term" value="C:plasma membrane"/>
    <property type="evidence" value="ECO:0007669"/>
    <property type="project" value="UniProtKB-SubCell"/>
</dbReference>
<evidence type="ECO:0000256" key="2">
    <source>
        <dbReference type="ARBA" id="ARBA00022448"/>
    </source>
</evidence>
<evidence type="ECO:0000256" key="6">
    <source>
        <dbReference type="ARBA" id="ARBA00022989"/>
    </source>
</evidence>
<dbReference type="InterPro" id="IPR001901">
    <property type="entry name" value="Translocase_SecE/Sec61-g"/>
</dbReference>
<keyword evidence="4 9" id="KW-0812">Transmembrane</keyword>
<accession>A0A073IUR9</accession>
<name>A0A073IUR9_9BACT</name>
<comment type="subunit">
    <text evidence="9">Component of the Sec protein translocase complex. Heterotrimer consisting of SecY, SecE and SecG subunits. The heterotrimers can form oligomers, although 1 heterotrimer is thought to be able to translocate proteins. Interacts with the ribosome. Interacts with SecDF, and other proteins may be involved. Interacts with SecA.</text>
</comment>
<sequence length="60" mass="6811">MDKVLDYIRESRAELRKVTWPTKQQLWYSTVIVIVVTAISAAYLGLVDLILTGVFSRIIG</sequence>
<reference evidence="10 11" key="1">
    <citation type="submission" date="2014-04" db="EMBL/GenBank/DDBJ databases">
        <title>Draft Genome Sequence of Synergistes jonesii.</title>
        <authorList>
            <person name="Coil D.A."/>
            <person name="Eisen J.A."/>
            <person name="Holland-Moritz H.E."/>
        </authorList>
    </citation>
    <scope>NUCLEOTIDE SEQUENCE [LARGE SCALE GENOMIC DNA]</scope>
    <source>
        <strain evidence="10 11">78-1</strain>
    </source>
</reference>
<dbReference type="Proteomes" id="UP000027665">
    <property type="component" value="Unassembled WGS sequence"/>
</dbReference>
<dbReference type="Gene3D" id="1.20.5.1030">
    <property type="entry name" value="Preprotein translocase secy subunit"/>
    <property type="match status" value="1"/>
</dbReference>
<dbReference type="AlphaFoldDB" id="A0A073IUR9"/>
<organism evidence="10 11">
    <name type="scientific">Synergistes jonesii</name>
    <dbReference type="NCBI Taxonomy" id="2754"/>
    <lineage>
        <taxon>Bacteria</taxon>
        <taxon>Thermotogati</taxon>
        <taxon>Synergistota</taxon>
        <taxon>Synergistia</taxon>
        <taxon>Synergistales</taxon>
        <taxon>Synergistaceae</taxon>
        <taxon>Synergistes</taxon>
    </lineage>
</organism>
<dbReference type="InterPro" id="IPR005807">
    <property type="entry name" value="SecE_bac"/>
</dbReference>
<evidence type="ECO:0000256" key="8">
    <source>
        <dbReference type="ARBA" id="ARBA00023136"/>
    </source>
</evidence>
<gene>
    <name evidence="9" type="primary">secE</name>
    <name evidence="10" type="ORF">EH55_10190</name>
</gene>
<dbReference type="GO" id="GO:0043952">
    <property type="term" value="P:protein transport by the Sec complex"/>
    <property type="evidence" value="ECO:0007669"/>
    <property type="project" value="UniProtKB-UniRule"/>
</dbReference>
<dbReference type="GeneID" id="90982614"/>
<keyword evidence="2 9" id="KW-0813">Transport</keyword>
<evidence type="ECO:0000256" key="9">
    <source>
        <dbReference type="HAMAP-Rule" id="MF_00422"/>
    </source>
</evidence>
<evidence type="ECO:0000256" key="4">
    <source>
        <dbReference type="ARBA" id="ARBA00022692"/>
    </source>
</evidence>
<dbReference type="EMBL" id="JMKI01000005">
    <property type="protein sequence ID" value="KEJ93226.1"/>
    <property type="molecule type" value="Genomic_DNA"/>
</dbReference>
<keyword evidence="3 9" id="KW-1003">Cell membrane</keyword>
<comment type="similarity">
    <text evidence="9">Belongs to the SecE/SEC61-gamma family.</text>
</comment>
<evidence type="ECO:0000256" key="3">
    <source>
        <dbReference type="ARBA" id="ARBA00022475"/>
    </source>
</evidence>
<comment type="function">
    <text evidence="9">Essential subunit of the Sec protein translocation channel SecYEG. Clamps together the 2 halves of SecY. May contact the channel plug during translocation.</text>
</comment>
<dbReference type="Pfam" id="PF00584">
    <property type="entry name" value="SecE"/>
    <property type="match status" value="1"/>
</dbReference>
<keyword evidence="5 9" id="KW-0653">Protein transport</keyword>
<dbReference type="GO" id="GO:0009306">
    <property type="term" value="P:protein secretion"/>
    <property type="evidence" value="ECO:0007669"/>
    <property type="project" value="UniProtKB-UniRule"/>
</dbReference>
<keyword evidence="7 9" id="KW-0811">Translocation</keyword>
<dbReference type="PANTHER" id="PTHR33910:SF1">
    <property type="entry name" value="PROTEIN TRANSLOCASE SUBUNIT SECE"/>
    <property type="match status" value="1"/>
</dbReference>
<evidence type="ECO:0000256" key="7">
    <source>
        <dbReference type="ARBA" id="ARBA00023010"/>
    </source>
</evidence>
<evidence type="ECO:0000256" key="5">
    <source>
        <dbReference type="ARBA" id="ARBA00022927"/>
    </source>
</evidence>
<protein>
    <recommendedName>
        <fullName evidence="9">Protein translocase subunit SecE</fullName>
    </recommendedName>
</protein>
<dbReference type="STRING" id="2754.EH55_10190"/>
<dbReference type="InterPro" id="IPR038379">
    <property type="entry name" value="SecE_sf"/>
</dbReference>
<evidence type="ECO:0000313" key="10">
    <source>
        <dbReference type="EMBL" id="KEJ93226.1"/>
    </source>
</evidence>
<dbReference type="GO" id="GO:0006605">
    <property type="term" value="P:protein targeting"/>
    <property type="evidence" value="ECO:0007669"/>
    <property type="project" value="UniProtKB-UniRule"/>
</dbReference>
<dbReference type="RefSeq" id="WP_037974294.1">
    <property type="nucleotide sequence ID" value="NZ_CALIAO010000019.1"/>
</dbReference>
<dbReference type="NCBIfam" id="TIGR00964">
    <property type="entry name" value="secE_bact"/>
    <property type="match status" value="1"/>
</dbReference>
<dbReference type="PROSITE" id="PS01067">
    <property type="entry name" value="SECE_SEC61G"/>
    <property type="match status" value="1"/>
</dbReference>
<dbReference type="PANTHER" id="PTHR33910">
    <property type="entry name" value="PROTEIN TRANSLOCASE SUBUNIT SECE"/>
    <property type="match status" value="1"/>
</dbReference>
<comment type="subcellular location">
    <subcellularLocation>
        <location evidence="9">Cell membrane</location>
        <topology evidence="9">Single-pass membrane protein</topology>
    </subcellularLocation>
    <subcellularLocation>
        <location evidence="1">Membrane</location>
    </subcellularLocation>
</comment>
<keyword evidence="6 9" id="KW-1133">Transmembrane helix</keyword>
<dbReference type="GO" id="GO:0008320">
    <property type="term" value="F:protein transmembrane transporter activity"/>
    <property type="evidence" value="ECO:0007669"/>
    <property type="project" value="UniProtKB-UniRule"/>
</dbReference>